<dbReference type="InterPro" id="IPR050951">
    <property type="entry name" value="Retrovirus_Pol_polyprotein"/>
</dbReference>
<dbReference type="SUPFAM" id="SSF53098">
    <property type="entry name" value="Ribonuclease H-like"/>
    <property type="match status" value="1"/>
</dbReference>
<protein>
    <recommendedName>
        <fullName evidence="2">Integrase catalytic domain-containing protein</fullName>
    </recommendedName>
</protein>
<reference evidence="3" key="1">
    <citation type="submission" date="2014-09" db="EMBL/GenBank/DDBJ databases">
        <title>Genome sequence of the luminous mushroom Mycena chlorophos for searching fungal bioluminescence genes.</title>
        <authorList>
            <person name="Tanaka Y."/>
            <person name="Kasuga D."/>
            <person name="Oba Y."/>
            <person name="Hase S."/>
            <person name="Sato K."/>
            <person name="Oba Y."/>
            <person name="Sakakibara Y."/>
        </authorList>
    </citation>
    <scope>NUCLEOTIDE SEQUENCE</scope>
</reference>
<dbReference type="InterPro" id="IPR012337">
    <property type="entry name" value="RNaseH-like_sf"/>
</dbReference>
<dbReference type="PANTHER" id="PTHR37984:SF5">
    <property type="entry name" value="PROTEIN NYNRIN-LIKE"/>
    <property type="match status" value="1"/>
</dbReference>
<organism evidence="3 4">
    <name type="scientific">Mycena chlorophos</name>
    <name type="common">Agaric fungus</name>
    <name type="synonym">Agaricus chlorophos</name>
    <dbReference type="NCBI Taxonomy" id="658473"/>
    <lineage>
        <taxon>Eukaryota</taxon>
        <taxon>Fungi</taxon>
        <taxon>Dikarya</taxon>
        <taxon>Basidiomycota</taxon>
        <taxon>Agaricomycotina</taxon>
        <taxon>Agaricomycetes</taxon>
        <taxon>Agaricomycetidae</taxon>
        <taxon>Agaricales</taxon>
        <taxon>Marasmiineae</taxon>
        <taxon>Mycenaceae</taxon>
        <taxon>Mycena</taxon>
    </lineage>
</organism>
<dbReference type="Gene3D" id="3.30.420.10">
    <property type="entry name" value="Ribonuclease H-like superfamily/Ribonuclease H"/>
    <property type="match status" value="1"/>
</dbReference>
<dbReference type="PANTHER" id="PTHR37984">
    <property type="entry name" value="PROTEIN CBG26694"/>
    <property type="match status" value="1"/>
</dbReference>
<keyword evidence="4" id="KW-1185">Reference proteome</keyword>
<accession>A0ABQ0L1C0</accession>
<evidence type="ECO:0000313" key="4">
    <source>
        <dbReference type="Proteomes" id="UP000815677"/>
    </source>
</evidence>
<proteinExistence type="predicted"/>
<evidence type="ECO:0000256" key="1">
    <source>
        <dbReference type="ARBA" id="ARBA00022884"/>
    </source>
</evidence>
<name>A0ABQ0L1C0_MYCCL</name>
<dbReference type="InterPro" id="IPR001584">
    <property type="entry name" value="Integrase_cat-core"/>
</dbReference>
<evidence type="ECO:0000259" key="2">
    <source>
        <dbReference type="PROSITE" id="PS50994"/>
    </source>
</evidence>
<dbReference type="EMBL" id="DF840395">
    <property type="protein sequence ID" value="GAT44941.1"/>
    <property type="molecule type" value="Genomic_DNA"/>
</dbReference>
<dbReference type="InterPro" id="IPR036397">
    <property type="entry name" value="RNaseH_sf"/>
</dbReference>
<keyword evidence="1" id="KW-0694">RNA-binding</keyword>
<evidence type="ECO:0000313" key="3">
    <source>
        <dbReference type="EMBL" id="GAT44941.1"/>
    </source>
</evidence>
<dbReference type="Proteomes" id="UP000815677">
    <property type="component" value="Unassembled WGS sequence"/>
</dbReference>
<feature type="domain" description="Integrase catalytic" evidence="2">
    <location>
        <begin position="1"/>
        <end position="151"/>
    </location>
</feature>
<sequence length="321" mass="36674">MPASGGFKYIVQARCSITHWPEWRMLRRESSSAIADWIFQDLLCRWGTLVEIVTDNGSPFVKALTYLEQKYHVKHIRISGYNSRANGLVERAHYDVREALFKACDGEESHWSRSAHSVFWAERVSVRRRMGCSPYFAVTGAHPLLPLDITEANFLGPTPDNILTTTEMISLRAIALQKRRQQLELLRSTIFEARLRDAERFERENASTIRDFDFQPGSLVLVRNTAIDKSIGQKMRERYFGPLLVISRNKGGAYIIAELDGAVYDRPIAAFRVIPYFAREKLDLPPLEDFLDISTGRLRAMEASAIADPEQEDPDPEQPQI</sequence>
<dbReference type="PROSITE" id="PS50994">
    <property type="entry name" value="INTEGRASE"/>
    <property type="match status" value="1"/>
</dbReference>
<gene>
    <name evidence="3" type="ORF">MCHLO_02543</name>
</gene>